<dbReference type="InterPro" id="IPR013083">
    <property type="entry name" value="Znf_RING/FYVE/PHD"/>
</dbReference>
<evidence type="ECO:0000256" key="8">
    <source>
        <dbReference type="ARBA" id="ARBA00023015"/>
    </source>
</evidence>
<dbReference type="EMBL" id="JAGMUV010000005">
    <property type="protein sequence ID" value="KAH7156970.1"/>
    <property type="molecule type" value="Genomic_DNA"/>
</dbReference>
<feature type="compositionally biased region" description="Basic and acidic residues" evidence="14">
    <location>
        <begin position="392"/>
        <end position="407"/>
    </location>
</feature>
<keyword evidence="4 12" id="KW-0479">Metal-binding</keyword>
<dbReference type="NCBIfam" id="TIGR00622">
    <property type="entry name" value="ssl1"/>
    <property type="match status" value="1"/>
</dbReference>
<evidence type="ECO:0000256" key="11">
    <source>
        <dbReference type="ARBA" id="ARBA00023242"/>
    </source>
</evidence>
<dbReference type="PANTHER" id="PTHR12695">
    <property type="entry name" value="GENERAL TRANSCRIPTION FACTOR IIH SUBUNIT 2"/>
    <property type="match status" value="1"/>
</dbReference>
<dbReference type="OrthoDB" id="284275at2759"/>
<dbReference type="AlphaFoldDB" id="A0A9P9F923"/>
<organism evidence="16 17">
    <name type="scientific">Dactylonectria macrodidyma</name>
    <dbReference type="NCBI Taxonomy" id="307937"/>
    <lineage>
        <taxon>Eukaryota</taxon>
        <taxon>Fungi</taxon>
        <taxon>Dikarya</taxon>
        <taxon>Ascomycota</taxon>
        <taxon>Pezizomycotina</taxon>
        <taxon>Sordariomycetes</taxon>
        <taxon>Hypocreomycetidae</taxon>
        <taxon>Hypocreales</taxon>
        <taxon>Nectriaceae</taxon>
        <taxon>Dactylonectria</taxon>
    </lineage>
</organism>
<feature type="region of interest" description="Disordered" evidence="14">
    <location>
        <begin position="388"/>
        <end position="411"/>
    </location>
</feature>
<evidence type="ECO:0000313" key="16">
    <source>
        <dbReference type="EMBL" id="KAH7156970.1"/>
    </source>
</evidence>
<dbReference type="FunFam" id="3.40.50.410:FF:000015">
    <property type="entry name" value="General transcription factor IIH subunit 2"/>
    <property type="match status" value="1"/>
</dbReference>
<feature type="domain" description="VWFA" evidence="15">
    <location>
        <begin position="96"/>
        <end position="280"/>
    </location>
</feature>
<dbReference type="PANTHER" id="PTHR12695:SF2">
    <property type="entry name" value="GENERAL TRANSCRIPTION FACTOR IIH SUBUNIT 2-RELATED"/>
    <property type="match status" value="1"/>
</dbReference>
<protein>
    <recommendedName>
        <fullName evidence="12">General transcription and DNA repair factor IIH</fullName>
    </recommendedName>
</protein>
<comment type="function">
    <text evidence="1">Component of the general transcription and DNA repair factor IIH (TFIIH) core complex, which is involved in general and transcription-coupled nucleotide excision repair (NER) of damaged DNA and, when complexed to TFIIK, in RNA transcription by RNA polymerase II. In NER, TFIIH acts by opening DNA around the lesion to allow the excision of the damaged oligonucleotide and its replacement by a new DNA fragment. In transcription, TFIIH has an essential role in transcription initiation. When the pre-initiation complex (PIC) has been established, TFIIH is required for promoter opening and promoter escape. Phosphorylation of the C-terminal tail (CTD) of the largest subunit of RNA polymerase II by the kinase module TFIIK controls the initiation of transcription.</text>
</comment>
<dbReference type="SMART" id="SM01047">
    <property type="entry name" value="C1_4"/>
    <property type="match status" value="1"/>
</dbReference>
<dbReference type="SUPFAM" id="SSF57889">
    <property type="entry name" value="Cysteine-rich domain"/>
    <property type="match status" value="1"/>
</dbReference>
<dbReference type="PIRSF" id="PIRSF015919">
    <property type="entry name" value="TFIIH_SSL1"/>
    <property type="match status" value="1"/>
</dbReference>
<keyword evidence="5" id="KW-0227">DNA damage</keyword>
<dbReference type="GO" id="GO:0000439">
    <property type="term" value="C:transcription factor TFIIH core complex"/>
    <property type="evidence" value="ECO:0007669"/>
    <property type="project" value="UniProtKB-UniRule"/>
</dbReference>
<keyword evidence="6" id="KW-0863">Zinc-finger</keyword>
<keyword evidence="11 12" id="KW-0539">Nucleus</keyword>
<feature type="compositionally biased region" description="Acidic residues" evidence="14">
    <location>
        <begin position="1"/>
        <end position="18"/>
    </location>
</feature>
<feature type="compositionally biased region" description="Basic and acidic residues" evidence="14">
    <location>
        <begin position="19"/>
        <end position="28"/>
    </location>
</feature>
<dbReference type="GO" id="GO:0008270">
    <property type="term" value="F:zinc ion binding"/>
    <property type="evidence" value="ECO:0007669"/>
    <property type="project" value="UniProtKB-UniRule"/>
</dbReference>
<comment type="caution">
    <text evidence="16">The sequence shown here is derived from an EMBL/GenBank/DDBJ whole genome shotgun (WGS) entry which is preliminary data.</text>
</comment>
<keyword evidence="17" id="KW-1185">Reference proteome</keyword>
<evidence type="ECO:0000259" key="15">
    <source>
        <dbReference type="PROSITE" id="PS50234"/>
    </source>
</evidence>
<dbReference type="Pfam" id="PF04056">
    <property type="entry name" value="Ssl1"/>
    <property type="match status" value="1"/>
</dbReference>
<dbReference type="GO" id="GO:0006367">
    <property type="term" value="P:transcription initiation at RNA polymerase II promoter"/>
    <property type="evidence" value="ECO:0007669"/>
    <property type="project" value="UniProtKB-ARBA"/>
</dbReference>
<keyword evidence="9 12" id="KW-0804">Transcription</keyword>
<dbReference type="GO" id="GO:0005675">
    <property type="term" value="C:transcription factor TFIIH holo complex"/>
    <property type="evidence" value="ECO:0007669"/>
    <property type="project" value="UniProtKB-UniRule"/>
</dbReference>
<comment type="subcellular location">
    <subcellularLocation>
        <location evidence="2 12">Nucleus</location>
    </subcellularLocation>
</comment>
<dbReference type="GO" id="GO:0006289">
    <property type="term" value="P:nucleotide-excision repair"/>
    <property type="evidence" value="ECO:0007669"/>
    <property type="project" value="UniProtKB-UniRule"/>
</dbReference>
<keyword evidence="10" id="KW-0234">DNA repair</keyword>
<dbReference type="InterPro" id="IPR013087">
    <property type="entry name" value="Znf_C2H2_type"/>
</dbReference>
<evidence type="ECO:0000256" key="10">
    <source>
        <dbReference type="ARBA" id="ARBA00023204"/>
    </source>
</evidence>
<dbReference type="FunFam" id="3.30.40.10:FF:000477">
    <property type="entry name" value="General transcription and DNA repair factor IIH"/>
    <property type="match status" value="1"/>
</dbReference>
<dbReference type="Gene3D" id="3.40.50.410">
    <property type="entry name" value="von Willebrand factor, type A domain"/>
    <property type="match status" value="1"/>
</dbReference>
<dbReference type="InterPro" id="IPR036465">
    <property type="entry name" value="vWFA_dom_sf"/>
</dbReference>
<dbReference type="CDD" id="cd01453">
    <property type="entry name" value="vWA_transcription_factor_IIH_type"/>
    <property type="match status" value="1"/>
</dbReference>
<dbReference type="SMART" id="SM00327">
    <property type="entry name" value="VWA"/>
    <property type="match status" value="1"/>
</dbReference>
<feature type="region of interest" description="Disordered" evidence="14">
    <location>
        <begin position="1"/>
        <end position="61"/>
    </location>
</feature>
<dbReference type="InterPro" id="IPR004595">
    <property type="entry name" value="TFIIH_C1-like_dom"/>
</dbReference>
<dbReference type="InterPro" id="IPR046349">
    <property type="entry name" value="C1-like_sf"/>
</dbReference>
<feature type="compositionally biased region" description="Basic and acidic residues" evidence="14">
    <location>
        <begin position="39"/>
        <end position="56"/>
    </location>
</feature>
<dbReference type="PROSITE" id="PS00028">
    <property type="entry name" value="ZINC_FINGER_C2H2_1"/>
    <property type="match status" value="1"/>
</dbReference>
<proteinExistence type="inferred from homology"/>
<evidence type="ECO:0000256" key="12">
    <source>
        <dbReference type="PIRNR" id="PIRNR015919"/>
    </source>
</evidence>
<evidence type="ECO:0000256" key="14">
    <source>
        <dbReference type="SAM" id="MobiDB-lite"/>
    </source>
</evidence>
<dbReference type="Gene3D" id="3.30.40.10">
    <property type="entry name" value="Zinc/RING finger domain, C3HC4 (zinc finger)"/>
    <property type="match status" value="1"/>
</dbReference>
<dbReference type="PROSITE" id="PS50234">
    <property type="entry name" value="VWFA"/>
    <property type="match status" value="1"/>
</dbReference>
<dbReference type="Proteomes" id="UP000738349">
    <property type="component" value="Unassembled WGS sequence"/>
</dbReference>
<evidence type="ECO:0000256" key="6">
    <source>
        <dbReference type="ARBA" id="ARBA00022771"/>
    </source>
</evidence>
<evidence type="ECO:0000256" key="7">
    <source>
        <dbReference type="ARBA" id="ARBA00022833"/>
    </source>
</evidence>
<dbReference type="Pfam" id="PF07975">
    <property type="entry name" value="C1_4"/>
    <property type="match status" value="1"/>
</dbReference>
<feature type="zinc finger region" description="C4-type" evidence="13">
    <location>
        <begin position="323"/>
        <end position="340"/>
    </location>
</feature>
<reference evidence="16" key="1">
    <citation type="journal article" date="2021" name="Nat. Commun.">
        <title>Genetic determinants of endophytism in the Arabidopsis root mycobiome.</title>
        <authorList>
            <person name="Mesny F."/>
            <person name="Miyauchi S."/>
            <person name="Thiergart T."/>
            <person name="Pickel B."/>
            <person name="Atanasova L."/>
            <person name="Karlsson M."/>
            <person name="Huettel B."/>
            <person name="Barry K.W."/>
            <person name="Haridas S."/>
            <person name="Chen C."/>
            <person name="Bauer D."/>
            <person name="Andreopoulos W."/>
            <person name="Pangilinan J."/>
            <person name="LaButti K."/>
            <person name="Riley R."/>
            <person name="Lipzen A."/>
            <person name="Clum A."/>
            <person name="Drula E."/>
            <person name="Henrissat B."/>
            <person name="Kohler A."/>
            <person name="Grigoriev I.V."/>
            <person name="Martin F.M."/>
            <person name="Hacquard S."/>
        </authorList>
    </citation>
    <scope>NUCLEOTIDE SEQUENCE</scope>
    <source>
        <strain evidence="16">MPI-CAGE-AT-0147</strain>
    </source>
</reference>
<keyword evidence="7 12" id="KW-0862">Zinc</keyword>
<dbReference type="InterPro" id="IPR012170">
    <property type="entry name" value="TFIIH_SSL1/p44"/>
</dbReference>
<evidence type="ECO:0000256" key="5">
    <source>
        <dbReference type="ARBA" id="ARBA00022763"/>
    </source>
</evidence>
<sequence>MADSDGEYVENDMSDDDLMDHRVTKNDHQAGNGKPSRGRKADRNAARSWEKSKRTWETNLPEEDQDGILNLATLEAEKRKRLLRDTTPLQRGIIRHLVLVLDMSFAMAEKDLLPTRYRLTLKYAAAFVREFFEQNPISQLGIIGMRDGVAVRISDVGGNPSEHLERLKGLENQDPQGNPSLQNALEMCRGALFHAPSHGTREVLIIYGALLSSDPGDIHETIGNLINDRMRVSIVGLSAQVAICAELCSRTNAGDESQYNIAMDEVHYRELFLAATTPPVTRTEKHSTASLLLMGFPSRTLAPDGTTSYCACHNKPCREGYLCTRCSTRVCRLPAECPACSLTLILSTHLARSYHHLFPLRNWIEVPWPKAVKSAACFSCLAPFPEPPKSTAPDKDKAKDKTKDEAARPAAKGVSESGRYACEVCDEHFCIDCDVFAHEVIHNCPGCQSKVQIAPVASNEVNGNGHTNGDVVMT</sequence>
<evidence type="ECO:0000256" key="9">
    <source>
        <dbReference type="ARBA" id="ARBA00023163"/>
    </source>
</evidence>
<dbReference type="GO" id="GO:0006357">
    <property type="term" value="P:regulation of transcription by RNA polymerase II"/>
    <property type="evidence" value="ECO:0007669"/>
    <property type="project" value="UniProtKB-UniRule"/>
</dbReference>
<dbReference type="InterPro" id="IPR002035">
    <property type="entry name" value="VWF_A"/>
</dbReference>
<comment type="similarity">
    <text evidence="3 12">Belongs to the GTF2H2 family.</text>
</comment>
<evidence type="ECO:0000256" key="2">
    <source>
        <dbReference type="ARBA" id="ARBA00004123"/>
    </source>
</evidence>
<dbReference type="SUPFAM" id="SSF53300">
    <property type="entry name" value="vWA-like"/>
    <property type="match status" value="1"/>
</dbReference>
<accession>A0A9P9F923</accession>
<evidence type="ECO:0000256" key="4">
    <source>
        <dbReference type="ARBA" id="ARBA00022723"/>
    </source>
</evidence>
<gene>
    <name evidence="16" type="ORF">EDB81DRAFT_788490</name>
</gene>
<evidence type="ECO:0000256" key="13">
    <source>
        <dbReference type="PIRSR" id="PIRSR015919-1"/>
    </source>
</evidence>
<name>A0A9P9F923_9HYPO</name>
<evidence type="ECO:0000313" key="17">
    <source>
        <dbReference type="Proteomes" id="UP000738349"/>
    </source>
</evidence>
<dbReference type="InterPro" id="IPR007198">
    <property type="entry name" value="Ssl1-like"/>
</dbReference>
<keyword evidence="8 12" id="KW-0805">Transcription regulation</keyword>
<evidence type="ECO:0000256" key="1">
    <source>
        <dbReference type="ARBA" id="ARBA00002817"/>
    </source>
</evidence>
<evidence type="ECO:0000256" key="3">
    <source>
        <dbReference type="ARBA" id="ARBA00006092"/>
    </source>
</evidence>